<feature type="compositionally biased region" description="Low complexity" evidence="1">
    <location>
        <begin position="131"/>
        <end position="145"/>
    </location>
</feature>
<sequence length="896" mass="89326">MVTFAQAQERAEEWINGDVPAYQHREVRVREFELGFVVWAEDRAEGPRSDGGAQRLVIARDSGEATLWPSLPVGEVIRRYEEEYGRPQEPAAPAPAPARVDLNQTSFLLSPPEWLQEAADKLGIPDRRGEAAGSASGAGASVDAGSGAGASAGGASGAAGLPQTQAGMPGPGAPAAPSAPAAAEPPAGATPWAGTDTNADAGEDRSVPLPATVFAPPLSGAGDATPPPAAPDAKTALIAGGSRLPRTTVAPAVDEPGTSGAQAVPGAPGAPFAPGASQGGTPPPPPPGGPAQGPGTPPPPPPGGPVQGPGTPPPPVAGAPGRPLPPSAGDIADAATSKAAPPPRRGGAAMPPPPGAPGTPGARPGAAPAPEAPGAPGASGGSYLPTQLVSSLGPEGPEAPAGPGAPQPPSAPQPPAPGGPGTPAGGVHHAATMLADPGRMGGAPQPPGPPGPPGAPGAPAGPPPPPPVAPGAPQPPAPGGPGTPAGGVHHAATMLADPGRTGGAPQPPAPPGAPGMPPGPPQPMPPGAMPPPGAPMQGQPPFPGQAPVPGLPPVPGQPLPGQPPAYGYPPPAAPTVGPGYQAVLRYRAQDGSEQQLIRRSAPGTPHPEWQIFHELRAMNVPPDQVLELHTELESCELPGAYCARMIREQWPQARIASIAPYGTDHASRQQGMQELLAHQGELHQVADGPARPGPVRAPLQPVQPVPPIPPEGIAQELGAAFGPGVFRFEQAAVSRQGVPPVVAHTLVVAGLPADMGPFFWAQAQPGRPVPTLAELAAERGVQPAPDAGSYLVMGSDFGKALCVQYGTANIVAVPVEAGPGGTSVPPQFVNTGLPEFARCLALLGRMWRLRYGLNQEQAGRWTVDFQAQLAALDPAALGSPESWWSVLLEQMWDGLL</sequence>
<proteinExistence type="predicted"/>
<feature type="compositionally biased region" description="Pro residues" evidence="1">
    <location>
        <begin position="281"/>
        <end position="326"/>
    </location>
</feature>
<evidence type="ECO:0000313" key="2">
    <source>
        <dbReference type="EMBL" id="MDF3301644.1"/>
    </source>
</evidence>
<feature type="compositionally biased region" description="Gly residues" evidence="1">
    <location>
        <begin position="146"/>
        <end position="157"/>
    </location>
</feature>
<reference evidence="2 3" key="1">
    <citation type="submission" date="2023-03" db="EMBL/GenBank/DDBJ databases">
        <title>Draft genome sequence of Streptomyces sp. K1PA1 isolated from peat swamp forest in Thailand.</title>
        <authorList>
            <person name="Klaysubun C."/>
            <person name="Duangmal K."/>
        </authorList>
    </citation>
    <scope>NUCLEOTIDE SEQUENCE [LARGE SCALE GENOMIC DNA]</scope>
    <source>
        <strain evidence="2 3">K1PA1</strain>
    </source>
</reference>
<protein>
    <submittedName>
        <fullName evidence="2">SUKH-4 family immunity protein</fullName>
    </submittedName>
</protein>
<evidence type="ECO:0000313" key="3">
    <source>
        <dbReference type="Proteomes" id="UP001221150"/>
    </source>
</evidence>
<dbReference type="InterPro" id="IPR025851">
    <property type="entry name" value="SUKH-4"/>
</dbReference>
<name>A0ABT6AAG6_9ACTN</name>
<organism evidence="2 3">
    <name type="scientific">Streptomyces tropicalis</name>
    <dbReference type="NCBI Taxonomy" id="3034234"/>
    <lineage>
        <taxon>Bacteria</taxon>
        <taxon>Bacillati</taxon>
        <taxon>Actinomycetota</taxon>
        <taxon>Actinomycetes</taxon>
        <taxon>Kitasatosporales</taxon>
        <taxon>Streptomycetaceae</taxon>
        <taxon>Streptomyces</taxon>
    </lineage>
</organism>
<feature type="compositionally biased region" description="Low complexity" evidence="1">
    <location>
        <begin position="359"/>
        <end position="376"/>
    </location>
</feature>
<dbReference type="EMBL" id="JARJBB010000014">
    <property type="protein sequence ID" value="MDF3301644.1"/>
    <property type="molecule type" value="Genomic_DNA"/>
</dbReference>
<evidence type="ECO:0000256" key="1">
    <source>
        <dbReference type="SAM" id="MobiDB-lite"/>
    </source>
</evidence>
<feature type="compositionally biased region" description="Pro residues" evidence="1">
    <location>
        <begin position="505"/>
        <end position="573"/>
    </location>
</feature>
<dbReference type="Pfam" id="PF14440">
    <property type="entry name" value="XOO_2897-deam"/>
    <property type="match status" value="1"/>
</dbReference>
<dbReference type="Proteomes" id="UP001221150">
    <property type="component" value="Unassembled WGS sequence"/>
</dbReference>
<feature type="compositionally biased region" description="Low complexity" evidence="1">
    <location>
        <begin position="393"/>
        <end position="402"/>
    </location>
</feature>
<gene>
    <name evidence="2" type="ORF">P3H78_24050</name>
</gene>
<feature type="region of interest" description="Disordered" evidence="1">
    <location>
        <begin position="126"/>
        <end position="573"/>
    </location>
</feature>
<keyword evidence="3" id="KW-1185">Reference proteome</keyword>
<feature type="compositionally biased region" description="Pro residues" evidence="1">
    <location>
        <begin position="403"/>
        <end position="420"/>
    </location>
</feature>
<dbReference type="Pfam" id="PF14435">
    <property type="entry name" value="SUKH-4"/>
    <property type="match status" value="1"/>
</dbReference>
<dbReference type="InterPro" id="IPR032722">
    <property type="entry name" value="Deaminase_XOO_2897"/>
</dbReference>
<feature type="compositionally biased region" description="Pro residues" evidence="1">
    <location>
        <begin position="340"/>
        <end position="357"/>
    </location>
</feature>
<feature type="compositionally biased region" description="Low complexity" evidence="1">
    <location>
        <begin position="173"/>
        <end position="194"/>
    </location>
</feature>
<feature type="compositionally biased region" description="Pro residues" evidence="1">
    <location>
        <begin position="444"/>
        <end position="481"/>
    </location>
</feature>
<dbReference type="RefSeq" id="WP_276111218.1">
    <property type="nucleotide sequence ID" value="NZ_JARJBB010000014.1"/>
</dbReference>
<comment type="caution">
    <text evidence="2">The sequence shown here is derived from an EMBL/GenBank/DDBJ whole genome shotgun (WGS) entry which is preliminary data.</text>
</comment>
<feature type="compositionally biased region" description="Low complexity" evidence="1">
    <location>
        <begin position="259"/>
        <end position="280"/>
    </location>
</feature>
<accession>A0ABT6AAG6</accession>